<dbReference type="EMBL" id="MFEJ01000007">
    <property type="protein sequence ID" value="OGE80568.1"/>
    <property type="molecule type" value="Genomic_DNA"/>
</dbReference>
<dbReference type="AlphaFoldDB" id="A0A1F5NSG1"/>
<sequence length="322" mass="37084">MTNLELFEYSLKNPEPLIDEAYVKSENIILAKYGKKPNKLMVTNIELLENIVAYKVALKSGNSKALREAIDNIRVCLKTTGINYSEFPSFWAVTDVSHSSYKKLSESEQIEFLENVLKKYIKHRHPIYSGYGYTHSTLQVGKDAKAHKQSGVLGIKKVCSILNKKRFHALGDLSLKNLKAKNLVYISTDKTGKKLFKEIIKQYSISFMWGKKSDDKMPDILFKIKNHFFIVEHKHMKEGGGGQNKQINEVIKFISYSEPRSSKRIHYITFLDGLYFNLLNRTFKKKSKVPTQVANIKKALRQNENNYFVNTAGFKELLEQVI</sequence>
<dbReference type="Proteomes" id="UP000176233">
    <property type="component" value="Unassembled WGS sequence"/>
</dbReference>
<protein>
    <recommendedName>
        <fullName evidence="3">Restriction endonuclease type II DpnII-like domain-containing protein</fullName>
    </recommendedName>
</protein>
<evidence type="ECO:0008006" key="3">
    <source>
        <dbReference type="Google" id="ProtNLM"/>
    </source>
</evidence>
<proteinExistence type="predicted"/>
<evidence type="ECO:0000313" key="1">
    <source>
        <dbReference type="EMBL" id="OGE80568.1"/>
    </source>
</evidence>
<accession>A0A1F5NSG1</accession>
<name>A0A1F5NSG1_9BACT</name>
<gene>
    <name evidence="1" type="ORF">A2660_00190</name>
</gene>
<reference evidence="1 2" key="1">
    <citation type="journal article" date="2016" name="Nat. Commun.">
        <title>Thousands of microbial genomes shed light on interconnected biogeochemical processes in an aquifer system.</title>
        <authorList>
            <person name="Anantharaman K."/>
            <person name="Brown C.T."/>
            <person name="Hug L.A."/>
            <person name="Sharon I."/>
            <person name="Castelle C.J."/>
            <person name="Probst A.J."/>
            <person name="Thomas B.C."/>
            <person name="Singh A."/>
            <person name="Wilkins M.J."/>
            <person name="Karaoz U."/>
            <person name="Brodie E.L."/>
            <person name="Williams K.H."/>
            <person name="Hubbard S.S."/>
            <person name="Banfield J.F."/>
        </authorList>
    </citation>
    <scope>NUCLEOTIDE SEQUENCE [LARGE SCALE GENOMIC DNA]</scope>
</reference>
<organism evidence="1 2">
    <name type="scientific">Candidatus Doudnabacteria bacterium RIFCSPHIGHO2_01_FULL_45_18</name>
    <dbReference type="NCBI Taxonomy" id="1817823"/>
    <lineage>
        <taxon>Bacteria</taxon>
        <taxon>Candidatus Doudnaibacteriota</taxon>
    </lineage>
</organism>
<comment type="caution">
    <text evidence="1">The sequence shown here is derived from an EMBL/GenBank/DDBJ whole genome shotgun (WGS) entry which is preliminary data.</text>
</comment>
<evidence type="ECO:0000313" key="2">
    <source>
        <dbReference type="Proteomes" id="UP000176233"/>
    </source>
</evidence>